<evidence type="ECO:0000256" key="7">
    <source>
        <dbReference type="PROSITE-ProRule" id="PRU00433"/>
    </source>
</evidence>
<dbReference type="PANTHER" id="PTHR30600">
    <property type="entry name" value="CYTOCHROME C PEROXIDASE-RELATED"/>
    <property type="match status" value="1"/>
</dbReference>
<evidence type="ECO:0000313" key="10">
    <source>
        <dbReference type="Proteomes" id="UP001064632"/>
    </source>
</evidence>
<comment type="subcellular location">
    <subcellularLocation>
        <location evidence="1">Cell envelope</location>
    </subcellularLocation>
</comment>
<keyword evidence="6 7" id="KW-0408">Iron</keyword>
<evidence type="ECO:0000256" key="6">
    <source>
        <dbReference type="ARBA" id="ARBA00023004"/>
    </source>
</evidence>
<name>A0ABY6BE16_9GAMM</name>
<evidence type="ECO:0000256" key="4">
    <source>
        <dbReference type="ARBA" id="ARBA00022729"/>
    </source>
</evidence>
<dbReference type="PROSITE" id="PS51007">
    <property type="entry name" value="CYTC"/>
    <property type="match status" value="1"/>
</dbReference>
<dbReference type="Pfam" id="PF03150">
    <property type="entry name" value="CCP_MauG"/>
    <property type="match status" value="1"/>
</dbReference>
<keyword evidence="2 7" id="KW-0349">Heme</keyword>
<keyword evidence="10" id="KW-1185">Reference proteome</keyword>
<keyword evidence="5" id="KW-0560">Oxidoreductase</keyword>
<accession>A0ABY6BE16</accession>
<dbReference type="EMBL" id="CP104694">
    <property type="protein sequence ID" value="UXI68268.1"/>
    <property type="molecule type" value="Genomic_DNA"/>
</dbReference>
<dbReference type="InterPro" id="IPR051395">
    <property type="entry name" value="Cytochrome_c_Peroxidase/MauG"/>
</dbReference>
<gene>
    <name evidence="9" type="ORF">N4264_01070</name>
</gene>
<dbReference type="SUPFAM" id="SSF46626">
    <property type="entry name" value="Cytochrome c"/>
    <property type="match status" value="2"/>
</dbReference>
<dbReference type="InterPro" id="IPR004852">
    <property type="entry name" value="Di-haem_cyt_c_peroxidsae"/>
</dbReference>
<evidence type="ECO:0000256" key="3">
    <source>
        <dbReference type="ARBA" id="ARBA00022723"/>
    </source>
</evidence>
<sequence length="406" mass="44657">MRSSPRRRRFLHERNGTNGVIAYHAFPWRSPFTHIRRVPKAPDAGRATYGTPSFPQTPDCGCRVQCRDPVLRRRDFRSAQRRIHAWRNAFSSTALSADGTVSCATCHRPELAFTDGRAVAVGVDQRQGTRNSPTLIDLPSDAPLFWDGRRQHLEELIVDPLTSFHEHGFATAQDVADRVGEVPALREAYARTFGSDAAIDAQRLSAALAAYVRSIDTEPTALEKFLVHRDTARLTREQQRGLELFRGRAGCTGCHTLDEKRATLTDNQFHDRGIGARHREAGLGVVVNRALSSEPERLGQTIPADAAVAALGRFVVTRNPKDIGAFRTPTLRNVAVTGPYMHDGSIASLADAVDHELYYADETHGAGFDAQDRQALVAFLSALTEARYCHRDSTCAPSATPARSGP</sequence>
<dbReference type="InterPro" id="IPR036909">
    <property type="entry name" value="Cyt_c-like_dom_sf"/>
</dbReference>
<dbReference type="PANTHER" id="PTHR30600:SF10">
    <property type="entry name" value="BLL6722 PROTEIN"/>
    <property type="match status" value="1"/>
</dbReference>
<organism evidence="9 10">
    <name type="scientific">Tahibacter amnicola</name>
    <dbReference type="NCBI Taxonomy" id="2976241"/>
    <lineage>
        <taxon>Bacteria</taxon>
        <taxon>Pseudomonadati</taxon>
        <taxon>Pseudomonadota</taxon>
        <taxon>Gammaproteobacteria</taxon>
        <taxon>Lysobacterales</taxon>
        <taxon>Rhodanobacteraceae</taxon>
        <taxon>Tahibacter</taxon>
    </lineage>
</organism>
<keyword evidence="3 7" id="KW-0479">Metal-binding</keyword>
<evidence type="ECO:0000256" key="5">
    <source>
        <dbReference type="ARBA" id="ARBA00023002"/>
    </source>
</evidence>
<dbReference type="InterPro" id="IPR009056">
    <property type="entry name" value="Cyt_c-like_dom"/>
</dbReference>
<evidence type="ECO:0000313" key="9">
    <source>
        <dbReference type="EMBL" id="UXI68268.1"/>
    </source>
</evidence>
<reference evidence="9" key="1">
    <citation type="submission" date="2022-09" db="EMBL/GenBank/DDBJ databases">
        <title>Tahibacter sp. nov., isolated from a fresh water.</title>
        <authorList>
            <person name="Baek J.H."/>
            <person name="Lee J.K."/>
            <person name="Kim J.M."/>
            <person name="Jeon C.O."/>
        </authorList>
    </citation>
    <scope>NUCLEOTIDE SEQUENCE</scope>
    <source>
        <strain evidence="9">W38</strain>
    </source>
</reference>
<dbReference type="Gene3D" id="1.10.760.10">
    <property type="entry name" value="Cytochrome c-like domain"/>
    <property type="match status" value="2"/>
</dbReference>
<keyword evidence="4" id="KW-0732">Signal</keyword>
<evidence type="ECO:0000259" key="8">
    <source>
        <dbReference type="PROSITE" id="PS51007"/>
    </source>
</evidence>
<feature type="domain" description="Cytochrome c" evidence="8">
    <location>
        <begin position="236"/>
        <end position="384"/>
    </location>
</feature>
<evidence type="ECO:0000256" key="1">
    <source>
        <dbReference type="ARBA" id="ARBA00004196"/>
    </source>
</evidence>
<evidence type="ECO:0000256" key="2">
    <source>
        <dbReference type="ARBA" id="ARBA00022617"/>
    </source>
</evidence>
<proteinExistence type="predicted"/>
<dbReference type="Proteomes" id="UP001064632">
    <property type="component" value="Chromosome"/>
</dbReference>
<protein>
    <recommendedName>
        <fullName evidence="8">Cytochrome c domain-containing protein</fullName>
    </recommendedName>
</protein>
<dbReference type="RefSeq" id="WP_261695228.1">
    <property type="nucleotide sequence ID" value="NZ_CP104694.1"/>
</dbReference>